<evidence type="ECO:0000313" key="1">
    <source>
        <dbReference type="EMBL" id="CAM9581733.1"/>
    </source>
</evidence>
<dbReference type="EMBL" id="OX596097">
    <property type="protein sequence ID" value="CAM9581733.1"/>
    <property type="molecule type" value="Genomic_DNA"/>
</dbReference>
<protein>
    <submittedName>
        <fullName evidence="1">Uncharacterized protein</fullName>
    </submittedName>
</protein>
<organism evidence="1 2">
    <name type="scientific">Rangifer tarandus platyrhynchus</name>
    <name type="common">Svalbard reindeer</name>
    <dbReference type="NCBI Taxonomy" id="3082113"/>
    <lineage>
        <taxon>Eukaryota</taxon>
        <taxon>Metazoa</taxon>
        <taxon>Chordata</taxon>
        <taxon>Craniata</taxon>
        <taxon>Vertebrata</taxon>
        <taxon>Euteleostomi</taxon>
        <taxon>Mammalia</taxon>
        <taxon>Eutheria</taxon>
        <taxon>Laurasiatheria</taxon>
        <taxon>Artiodactyla</taxon>
        <taxon>Ruminantia</taxon>
        <taxon>Pecora</taxon>
        <taxon>Cervidae</taxon>
        <taxon>Odocoileinae</taxon>
        <taxon>Rangifer</taxon>
    </lineage>
</organism>
<name>A0AC59YCR5_RANTA</name>
<accession>A0AC59YCR5</accession>
<evidence type="ECO:0000313" key="2">
    <source>
        <dbReference type="Proteomes" id="UP001162501"/>
    </source>
</evidence>
<reference evidence="1" key="2">
    <citation type="submission" date="2025-03" db="EMBL/GenBank/DDBJ databases">
        <authorList>
            <consortium name="ELIXIR-Norway"/>
            <consortium name="Elixir Norway"/>
        </authorList>
    </citation>
    <scope>NUCLEOTIDE SEQUENCE</scope>
</reference>
<proteinExistence type="predicted"/>
<reference evidence="1" key="1">
    <citation type="submission" date="2023-05" db="EMBL/GenBank/DDBJ databases">
        <authorList>
            <consortium name="ELIXIR-Norway"/>
        </authorList>
    </citation>
    <scope>NUCLEOTIDE SEQUENCE</scope>
</reference>
<gene>
    <name evidence="1" type="ORF">MRATA1EN22A_LOCUS4537</name>
</gene>
<dbReference type="Proteomes" id="UP001162501">
    <property type="component" value="Chromosome 13"/>
</dbReference>
<sequence>MNLPKGPDTLCFDKDEFMKWLPPGEDSSVSPAMAHLKHQSTASSLLDHRGGPDQSPNRDSSSDYMNNTSEEKDYNLGLPEEEEGITCYIHYCPKDDSYLQAPAPGRWHRKPHLPLAPRTPPRSEPQAALKGSGVTTVGPPQLQPLLGWVAGAPTPAADRGCLCAAREPLHIRLPGNQTTVGSPSGAPLACLRQSQGLAQPQPHITPFLRPLKIVLPHTN</sequence>